<name>A0A1X7U0W1_AMPQE</name>
<dbReference type="PANTHER" id="PTHR10241">
    <property type="entry name" value="LETHAL 2 GIANT LARVAE PROTEIN"/>
    <property type="match status" value="1"/>
</dbReference>
<organism evidence="1">
    <name type="scientific">Amphimedon queenslandica</name>
    <name type="common">Sponge</name>
    <dbReference type="NCBI Taxonomy" id="400682"/>
    <lineage>
        <taxon>Eukaryota</taxon>
        <taxon>Metazoa</taxon>
        <taxon>Porifera</taxon>
        <taxon>Demospongiae</taxon>
        <taxon>Heteroscleromorpha</taxon>
        <taxon>Haplosclerida</taxon>
        <taxon>Niphatidae</taxon>
        <taxon>Amphimedon</taxon>
    </lineage>
</organism>
<accession>A0A1X7U0W1</accession>
<dbReference type="InParanoid" id="A0A1X7U0W1"/>
<proteinExistence type="predicted"/>
<dbReference type="GO" id="GO:0005886">
    <property type="term" value="C:plasma membrane"/>
    <property type="evidence" value="ECO:0007669"/>
    <property type="project" value="TreeGrafter"/>
</dbReference>
<reference evidence="1" key="1">
    <citation type="submission" date="2017-05" db="UniProtKB">
        <authorList>
            <consortium name="EnsemblMetazoa"/>
        </authorList>
    </citation>
    <scope>IDENTIFICATION</scope>
</reference>
<dbReference type="GO" id="GO:0006893">
    <property type="term" value="P:Golgi to plasma membrane transport"/>
    <property type="evidence" value="ECO:0007669"/>
    <property type="project" value="TreeGrafter"/>
</dbReference>
<dbReference type="GO" id="GO:0019905">
    <property type="term" value="F:syntaxin binding"/>
    <property type="evidence" value="ECO:0007669"/>
    <property type="project" value="TreeGrafter"/>
</dbReference>
<evidence type="ECO:0000313" key="1">
    <source>
        <dbReference type="EnsemblMetazoa" id="Aqu2.1.21010_001"/>
    </source>
</evidence>
<dbReference type="GO" id="GO:0006887">
    <property type="term" value="P:exocytosis"/>
    <property type="evidence" value="ECO:0007669"/>
    <property type="project" value="TreeGrafter"/>
</dbReference>
<dbReference type="GO" id="GO:0005096">
    <property type="term" value="F:GTPase activator activity"/>
    <property type="evidence" value="ECO:0007669"/>
    <property type="project" value="TreeGrafter"/>
</dbReference>
<sequence>MAFFKNLFNSGGDAKQDYSSKIPDRLLPKDFQVHQTFQHGFPYQPSCLAYDSVQKLLAIGSHSGTIVFEYTSN</sequence>
<dbReference type="PANTHER" id="PTHR10241:SF25">
    <property type="entry name" value="TOMOSYN, ISOFORM C"/>
    <property type="match status" value="1"/>
</dbReference>
<dbReference type="GO" id="GO:0045159">
    <property type="term" value="F:myosin II binding"/>
    <property type="evidence" value="ECO:0007669"/>
    <property type="project" value="TreeGrafter"/>
</dbReference>
<dbReference type="EnsemblMetazoa" id="Aqu2.1.21010_001">
    <property type="protein sequence ID" value="Aqu2.1.21010_001"/>
    <property type="gene ID" value="Aqu2.1.21010"/>
</dbReference>
<dbReference type="AlphaFoldDB" id="A0A1X7U0W1"/>
<protein>
    <submittedName>
        <fullName evidence="1">Uncharacterized protein</fullName>
    </submittedName>
</protein>
<dbReference type="GO" id="GO:0005737">
    <property type="term" value="C:cytoplasm"/>
    <property type="evidence" value="ECO:0007669"/>
    <property type="project" value="TreeGrafter"/>
</dbReference>
<dbReference type="STRING" id="400682.A0A1X7U0W1"/>